<dbReference type="InterPro" id="IPR036514">
    <property type="entry name" value="SGNH_hydro_sf"/>
</dbReference>
<evidence type="ECO:0000313" key="2">
    <source>
        <dbReference type="EMBL" id="RKR90250.1"/>
    </source>
</evidence>
<sequence>MTASRTGRRRGGIAGRIGRAAAITLVAGTVGGAAVLAGEVVLARNRRYAEPELGLALRSVVGRTGAAPLRLVLLGDSAALGVGVNRLRDTVGGQLAWLLSEGAGIGGGTMAAQGQRLVHLSSVGVSGSRATDLATQVARALLGERPDVAVILIGANDVTALRRTGETASYLGAAVRRLRNAGVEVVVGTCPDLGAVRALAPPLRQIAGLLGRRTAKAQARAVLEAGGVAVDLGAETGPVFRADAGTLCHDGYHPSADGYRVWAHALLPAVAEAAAVTRQH</sequence>
<dbReference type="Pfam" id="PF13472">
    <property type="entry name" value="Lipase_GDSL_2"/>
    <property type="match status" value="1"/>
</dbReference>
<dbReference type="PANTHER" id="PTHR30383">
    <property type="entry name" value="THIOESTERASE 1/PROTEASE 1/LYSOPHOSPHOLIPASE L1"/>
    <property type="match status" value="1"/>
</dbReference>
<dbReference type="Proteomes" id="UP000277671">
    <property type="component" value="Unassembled WGS sequence"/>
</dbReference>
<reference evidence="2 3" key="1">
    <citation type="submission" date="2018-10" db="EMBL/GenBank/DDBJ databases">
        <title>Sequencing the genomes of 1000 actinobacteria strains.</title>
        <authorList>
            <person name="Klenk H.-P."/>
        </authorList>
    </citation>
    <scope>NUCLEOTIDE SEQUENCE [LARGE SCALE GENOMIC DNA]</scope>
    <source>
        <strain evidence="2 3">DSM 45175</strain>
    </source>
</reference>
<dbReference type="PANTHER" id="PTHR30383:SF5">
    <property type="entry name" value="SGNH HYDROLASE-TYPE ESTERASE DOMAIN-CONTAINING PROTEIN"/>
    <property type="match status" value="1"/>
</dbReference>
<dbReference type="InterPro" id="IPR051532">
    <property type="entry name" value="Ester_Hydrolysis_Enzymes"/>
</dbReference>
<dbReference type="InterPro" id="IPR013830">
    <property type="entry name" value="SGNH_hydro"/>
</dbReference>
<dbReference type="RefSeq" id="WP_121158554.1">
    <property type="nucleotide sequence ID" value="NZ_RBKT01000001.1"/>
</dbReference>
<feature type="domain" description="SGNH hydrolase-type esterase" evidence="1">
    <location>
        <begin position="73"/>
        <end position="261"/>
    </location>
</feature>
<name>A0A495JMH8_9ACTN</name>
<keyword evidence="3" id="KW-1185">Reference proteome</keyword>
<evidence type="ECO:0000259" key="1">
    <source>
        <dbReference type="Pfam" id="PF13472"/>
    </source>
</evidence>
<evidence type="ECO:0000313" key="3">
    <source>
        <dbReference type="Proteomes" id="UP000277671"/>
    </source>
</evidence>
<dbReference type="GO" id="GO:0004622">
    <property type="term" value="F:phosphatidylcholine lysophospholipase activity"/>
    <property type="evidence" value="ECO:0007669"/>
    <property type="project" value="TreeGrafter"/>
</dbReference>
<comment type="caution">
    <text evidence="2">The sequence shown here is derived from an EMBL/GenBank/DDBJ whole genome shotgun (WGS) entry which is preliminary data.</text>
</comment>
<protein>
    <submittedName>
        <fullName evidence="2">Lysophospholipase L1-like esterase</fullName>
    </submittedName>
</protein>
<proteinExistence type="predicted"/>
<dbReference type="OrthoDB" id="9804395at2"/>
<dbReference type="SUPFAM" id="SSF52266">
    <property type="entry name" value="SGNH hydrolase"/>
    <property type="match status" value="1"/>
</dbReference>
<dbReference type="AlphaFoldDB" id="A0A495JMH8"/>
<organism evidence="2 3">
    <name type="scientific">Micromonospora pisi</name>
    <dbReference type="NCBI Taxonomy" id="589240"/>
    <lineage>
        <taxon>Bacteria</taxon>
        <taxon>Bacillati</taxon>
        <taxon>Actinomycetota</taxon>
        <taxon>Actinomycetes</taxon>
        <taxon>Micromonosporales</taxon>
        <taxon>Micromonosporaceae</taxon>
        <taxon>Micromonospora</taxon>
    </lineage>
</organism>
<dbReference type="EMBL" id="RBKT01000001">
    <property type="protein sequence ID" value="RKR90250.1"/>
    <property type="molecule type" value="Genomic_DNA"/>
</dbReference>
<dbReference type="CDD" id="cd01836">
    <property type="entry name" value="FeeA_FeeB_like"/>
    <property type="match status" value="1"/>
</dbReference>
<accession>A0A495JMH8</accession>
<gene>
    <name evidence="2" type="ORF">BDK92_4619</name>
</gene>
<dbReference type="Gene3D" id="3.40.50.1110">
    <property type="entry name" value="SGNH hydrolase"/>
    <property type="match status" value="1"/>
</dbReference>